<reference evidence="3" key="1">
    <citation type="submission" date="2021-09" db="EMBL/GenBank/DDBJ databases">
        <title>Complete genome analysis of a novel Alcaligenes phage vB_Af_QDWS595.</title>
        <authorList>
            <person name="Jing Y."/>
            <person name="Wang J."/>
        </authorList>
    </citation>
    <scope>NUCLEOTIDE SEQUENCE</scope>
</reference>
<feature type="region of interest" description="Disordered" evidence="1">
    <location>
        <begin position="228"/>
        <end position="253"/>
    </location>
</feature>
<dbReference type="InterPro" id="IPR023346">
    <property type="entry name" value="Lysozyme-like_dom_sf"/>
</dbReference>
<dbReference type="Proteomes" id="UP000827952">
    <property type="component" value="Segment"/>
</dbReference>
<evidence type="ECO:0000313" key="3">
    <source>
        <dbReference type="EMBL" id="UCR75507.1"/>
    </source>
</evidence>
<keyword evidence="4" id="KW-1185">Reference proteome</keyword>
<gene>
    <name evidence="3" type="ORF">vBAfaPQDWS595_23</name>
</gene>
<protein>
    <submittedName>
        <fullName evidence="3">Lysozyme-like domain vision structural protein</fullName>
    </submittedName>
</protein>
<evidence type="ECO:0000313" key="4">
    <source>
        <dbReference type="Proteomes" id="UP000827952"/>
    </source>
</evidence>
<organism evidence="3 4">
    <name type="scientific">Alcaligenes phage vB_Af_QDWS595</name>
    <dbReference type="NCBI Taxonomy" id="2877946"/>
    <lineage>
        <taxon>Viruses</taxon>
        <taxon>Duplodnaviria</taxon>
        <taxon>Heunggongvirae</taxon>
        <taxon>Uroviricota</taxon>
        <taxon>Caudoviricetes</taxon>
        <taxon>Schitoviridae</taxon>
        <taxon>Petruschkyvirus</taxon>
        <taxon>Petruschkyvirus QDWS595</taxon>
    </lineage>
</organism>
<dbReference type="PANTHER" id="PTHR37423:SF2">
    <property type="entry name" value="MEMBRANE-BOUND LYTIC MUREIN TRANSGLYCOSYLASE C"/>
    <property type="match status" value="1"/>
</dbReference>
<dbReference type="EMBL" id="OK149171">
    <property type="protein sequence ID" value="UCR75507.1"/>
    <property type="molecule type" value="Genomic_DNA"/>
</dbReference>
<dbReference type="Gene3D" id="1.10.530.10">
    <property type="match status" value="1"/>
</dbReference>
<name>A0AAE8Y1P2_9CAUD</name>
<dbReference type="InterPro" id="IPR008258">
    <property type="entry name" value="Transglycosylase_SLT_dom_1"/>
</dbReference>
<dbReference type="PANTHER" id="PTHR37423">
    <property type="entry name" value="SOLUBLE LYTIC MUREIN TRANSGLYCOSYLASE-RELATED"/>
    <property type="match status" value="1"/>
</dbReference>
<proteinExistence type="predicted"/>
<dbReference type="SUPFAM" id="SSF53955">
    <property type="entry name" value="Lysozyme-like"/>
    <property type="match status" value="1"/>
</dbReference>
<dbReference type="Pfam" id="PF01464">
    <property type="entry name" value="SLT"/>
    <property type="match status" value="1"/>
</dbReference>
<evidence type="ECO:0000256" key="1">
    <source>
        <dbReference type="SAM" id="MobiDB-lite"/>
    </source>
</evidence>
<feature type="domain" description="Transglycosylase SLT" evidence="2">
    <location>
        <begin position="213"/>
        <end position="324"/>
    </location>
</feature>
<sequence length="570" mass="61534">MATLTWRNVDAPNLGASLEGIRLFSGLLGNATNSIGAGLKAMDDQQIEAANRQLALNAAGRTNASSLNQGLQDQSIFGGVDLNRVDPNAINALSDRARQLQQLDNQGRQIDISGANSSLSALRFMNDTQQAAALDKRQRDAAAAAVAGMTGSYNSSDARDFVQQMIQSGADPRTIMSTIQALEPKFGGLYGSLGSLPSDADLTQGNYDMVSFSDQLFNSLVQTESSGRRTAADGTTLYGPVTKSGDRAAGPAQVMPGTAPEAARLAGLPWDEDRYKNDPDYNLAIGRAYFDKQMKDFGRPDQALAAYNAGPGATRSAIRQANATGNPDSWLSFLPEETQKYVPATLKRVQAGATTDVIDWNANRNVVGGVNVDAWDAAAKDNSSLAEVKDRSSKTIGDVPRREINDAYAYLLSKDKGMTPAIAEQIIAGSVRNTSTLWNMLPGTSPETIDMGSLDAGLAAWRDGGILDNQTIRRELDLTKQEVTKATDAFNKANLELAQLRSRGVRTPQDRNRELELQRNVLMASDRLKTVRETAGTLVQPKPEPVETKVAPELERKKELPKIDFTMFPY</sequence>
<evidence type="ECO:0000259" key="2">
    <source>
        <dbReference type="Pfam" id="PF01464"/>
    </source>
</evidence>
<accession>A0AAE8Y1P2</accession>